<evidence type="ECO:0000313" key="6">
    <source>
        <dbReference type="EMBL" id="MFK9090233.1"/>
    </source>
</evidence>
<dbReference type="InterPro" id="IPR004629">
    <property type="entry name" value="WecG_TagA_CpsF"/>
</dbReference>
<dbReference type="RefSeq" id="WP_406578929.1">
    <property type="nucleotide sequence ID" value="NZ_JBJHQH010000001.1"/>
</dbReference>
<protein>
    <recommendedName>
        <fullName evidence="5">N-acetylglucosaminyldiphosphoundecaprenol N-acetyl-beta-D-mannosaminyltransferase</fullName>
        <ecNumber evidence="5">2.4.1.187</ecNumber>
    </recommendedName>
    <alternativeName>
        <fullName evidence="5">N-acetylmannosaminyltransferase</fullName>
    </alternativeName>
    <alternativeName>
        <fullName evidence="5">UDP-N-acetylmannosamine transferase</fullName>
    </alternativeName>
    <alternativeName>
        <fullName evidence="5">UDP-N-acetylmannosamine:N-acetylglucosaminyl pyrophosphorylundecaprenol N-acetylmannosaminyltransferase</fullName>
    </alternativeName>
</protein>
<sequence>MNETKINVLNVMFNSVTKENILNILTKRIAENKKTFLVTANPEIVMHANSDQGYMENIQKADYVIADGIGIIIGSKIIGQPLPERIPGFELMQELLKKGSESNWSAYFLGAKQEVVEKAVETIRKQYPNLQIAGYHDGFFDWDSNMIQDEIKKSKPDLIFVALGLPRQENFIAKNLAKFDKGLFIGVGGSFDVIAGTVKRAPVIWQKLNLEWLYRLIKQPSRWRRMLVLPLFLIRMLKIKLKG</sequence>
<dbReference type="InterPro" id="IPR034714">
    <property type="entry name" value="TagA_TarA"/>
</dbReference>
<dbReference type="Pfam" id="PF03808">
    <property type="entry name" value="Glyco_tran_WecG"/>
    <property type="match status" value="1"/>
</dbReference>
<dbReference type="EMBL" id="JBJHQH010000001">
    <property type="protein sequence ID" value="MFK9090233.1"/>
    <property type="molecule type" value="Genomic_DNA"/>
</dbReference>
<evidence type="ECO:0000256" key="2">
    <source>
        <dbReference type="ARBA" id="ARBA00022679"/>
    </source>
</evidence>
<organism evidence="6 7">
    <name type="scientific">Bacillus salipaludis</name>
    <dbReference type="NCBI Taxonomy" id="2547811"/>
    <lineage>
        <taxon>Bacteria</taxon>
        <taxon>Bacillati</taxon>
        <taxon>Bacillota</taxon>
        <taxon>Bacilli</taxon>
        <taxon>Bacillales</taxon>
        <taxon>Bacillaceae</taxon>
        <taxon>Bacillus</taxon>
    </lineage>
</organism>
<accession>A0ABW8RAC3</accession>
<dbReference type="PANTHER" id="PTHR34136:SF1">
    <property type="entry name" value="UDP-N-ACETYL-D-MANNOSAMINURONIC ACID TRANSFERASE"/>
    <property type="match status" value="1"/>
</dbReference>
<evidence type="ECO:0000313" key="7">
    <source>
        <dbReference type="Proteomes" id="UP001623041"/>
    </source>
</evidence>
<reference evidence="6 7" key="1">
    <citation type="submission" date="2024-11" db="EMBL/GenBank/DDBJ databases">
        <authorList>
            <person name="Lucas J.A."/>
        </authorList>
    </citation>
    <scope>NUCLEOTIDE SEQUENCE [LARGE SCALE GENOMIC DNA]</scope>
    <source>
        <strain evidence="6 7">Z 5.4</strain>
    </source>
</reference>
<evidence type="ECO:0000256" key="5">
    <source>
        <dbReference type="HAMAP-Rule" id="MF_02070"/>
    </source>
</evidence>
<dbReference type="PANTHER" id="PTHR34136">
    <property type="match status" value="1"/>
</dbReference>
<evidence type="ECO:0000256" key="1">
    <source>
        <dbReference type="ARBA" id="ARBA00022676"/>
    </source>
</evidence>
<gene>
    <name evidence="6" type="ORF">ACJEBI_01890</name>
</gene>
<comment type="similarity">
    <text evidence="5">Belongs to the glycosyltransferase 26 family. TagA/TarA subfamily.</text>
</comment>
<comment type="function">
    <text evidence="5">Catalyzes the conversion of GlcNAc-PP-undecaprenol into ManNAc-GlcNAc-PP-undecaprenol, the first committed lipid intermediate in the de novo synthesis of teichoic acid.</text>
</comment>
<proteinExistence type="inferred from homology"/>
<name>A0ABW8RAC3_9BACI</name>
<dbReference type="EC" id="2.4.1.187" evidence="5"/>
<keyword evidence="2 5" id="KW-0808">Transferase</keyword>
<dbReference type="Proteomes" id="UP001623041">
    <property type="component" value="Unassembled WGS sequence"/>
</dbReference>
<keyword evidence="7" id="KW-1185">Reference proteome</keyword>
<comment type="pathway">
    <text evidence="5">Cell wall biogenesis; teichoic acid biosynthesis.</text>
</comment>
<evidence type="ECO:0000256" key="4">
    <source>
        <dbReference type="ARBA" id="ARBA00023316"/>
    </source>
</evidence>
<keyword evidence="4 5" id="KW-0961">Cell wall biogenesis/degradation</keyword>
<evidence type="ECO:0000256" key="3">
    <source>
        <dbReference type="ARBA" id="ARBA00022944"/>
    </source>
</evidence>
<keyword evidence="1 5" id="KW-0328">Glycosyltransferase</keyword>
<keyword evidence="3 5" id="KW-0777">Teichoic acid biosynthesis</keyword>
<comment type="catalytic activity">
    <reaction evidence="5">
        <text>UDP-N-acetyl-alpha-D-mannosamine + N-acetyl-alpha-D-glucosaminyl-di-trans,octa-cis-undecaprenyl diphosphate = N-acetyl-beta-D-mannosaminyl-(1-&gt;4)-N-acetyl-alpha-D-glucosaminyl di-trans,octa-cis-undecaprenyl diphosphate + UDP + H(+)</text>
        <dbReference type="Rhea" id="RHEA:16053"/>
        <dbReference type="ChEBI" id="CHEBI:15378"/>
        <dbReference type="ChEBI" id="CHEBI:58223"/>
        <dbReference type="ChEBI" id="CHEBI:62959"/>
        <dbReference type="ChEBI" id="CHEBI:68623"/>
        <dbReference type="ChEBI" id="CHEBI:132210"/>
        <dbReference type="EC" id="2.4.1.187"/>
    </reaction>
</comment>
<dbReference type="HAMAP" id="MF_02070">
    <property type="entry name" value="TagA_TarA"/>
    <property type="match status" value="1"/>
</dbReference>
<comment type="caution">
    <text evidence="6">The sequence shown here is derived from an EMBL/GenBank/DDBJ whole genome shotgun (WGS) entry which is preliminary data.</text>
</comment>
<dbReference type="CDD" id="cd06533">
    <property type="entry name" value="Glyco_transf_WecG_TagA"/>
    <property type="match status" value="1"/>
</dbReference>
<dbReference type="NCBIfam" id="TIGR00696">
    <property type="entry name" value="wecG_tagA_cpsF"/>
    <property type="match status" value="1"/>
</dbReference>